<comment type="caution">
    <text evidence="3">The sequence shown here is derived from an EMBL/GenBank/DDBJ whole genome shotgun (WGS) entry which is preliminary data.</text>
</comment>
<evidence type="ECO:0000259" key="2">
    <source>
        <dbReference type="Pfam" id="PF10756"/>
    </source>
</evidence>
<proteinExistence type="predicted"/>
<dbReference type="EMBL" id="JACSPO010000001">
    <property type="protein sequence ID" value="MBD8061344.1"/>
    <property type="molecule type" value="Genomic_DNA"/>
</dbReference>
<sequence>MSPDAEQPREESVRLPPEMSWRVGRPWVAVTFVLLALINLFVAVTDVTGGVLETTRDRVSWWVRLAAVVAFLVVALSELRRRARVDADGVHVTEGRRRRTYRWQDVSEVRAGRPVMFGDRFVYLLRHGDTHVELPQSGGHLRLLQRWHEAMAPP</sequence>
<evidence type="ECO:0000256" key="1">
    <source>
        <dbReference type="SAM" id="Phobius"/>
    </source>
</evidence>
<feature type="transmembrane region" description="Helical" evidence="1">
    <location>
        <begin position="59"/>
        <end position="76"/>
    </location>
</feature>
<dbReference type="InterPro" id="IPR019692">
    <property type="entry name" value="CFP-6_PH"/>
</dbReference>
<reference evidence="3 4" key="1">
    <citation type="submission" date="2020-08" db="EMBL/GenBank/DDBJ databases">
        <title>A Genomic Blueprint of the Chicken Gut Microbiome.</title>
        <authorList>
            <person name="Gilroy R."/>
            <person name="Ravi A."/>
            <person name="Getino M."/>
            <person name="Pursley I."/>
            <person name="Horton D.L."/>
            <person name="Alikhan N.-F."/>
            <person name="Baker D."/>
            <person name="Gharbi K."/>
            <person name="Hall N."/>
            <person name="Watson M."/>
            <person name="Adriaenssens E.M."/>
            <person name="Foster-Nyarko E."/>
            <person name="Jarju S."/>
            <person name="Secka A."/>
            <person name="Antonio M."/>
            <person name="Oren A."/>
            <person name="Chaudhuri R."/>
            <person name="La Ragione R.M."/>
            <person name="Hildebrand F."/>
            <person name="Pallen M.J."/>
        </authorList>
    </citation>
    <scope>NUCLEOTIDE SEQUENCE [LARGE SCALE GENOMIC DNA]</scope>
    <source>
        <strain evidence="3 4">Sa1BUA1</strain>
    </source>
</reference>
<gene>
    <name evidence="3" type="ORF">H9624_03280</name>
</gene>
<dbReference type="Proteomes" id="UP000661894">
    <property type="component" value="Unassembled WGS sequence"/>
</dbReference>
<keyword evidence="1" id="KW-0472">Membrane</keyword>
<feature type="domain" description="Low molecular weight protein antigen 6 PH" evidence="2">
    <location>
        <begin position="80"/>
        <end position="146"/>
    </location>
</feature>
<organism evidence="3 4">
    <name type="scientific">Oceanitalea stevensii</name>
    <dbReference type="NCBI Taxonomy" id="2763072"/>
    <lineage>
        <taxon>Bacteria</taxon>
        <taxon>Bacillati</taxon>
        <taxon>Actinomycetota</taxon>
        <taxon>Actinomycetes</taxon>
        <taxon>Micrococcales</taxon>
        <taxon>Bogoriellaceae</taxon>
        <taxon>Georgenia</taxon>
    </lineage>
</organism>
<feature type="transmembrane region" description="Helical" evidence="1">
    <location>
        <begin position="27"/>
        <end position="47"/>
    </location>
</feature>
<accession>A0ABR8YZD0</accession>
<dbReference type="Pfam" id="PF10756">
    <property type="entry name" value="bPH_6"/>
    <property type="match status" value="1"/>
</dbReference>
<keyword evidence="1" id="KW-1133">Transmembrane helix</keyword>
<name>A0ABR8YZD0_9MICO</name>
<protein>
    <submittedName>
        <fullName evidence="3">PH domain-containing protein</fullName>
    </submittedName>
</protein>
<keyword evidence="1" id="KW-0812">Transmembrane</keyword>
<keyword evidence="4" id="KW-1185">Reference proteome</keyword>
<evidence type="ECO:0000313" key="3">
    <source>
        <dbReference type="EMBL" id="MBD8061344.1"/>
    </source>
</evidence>
<evidence type="ECO:0000313" key="4">
    <source>
        <dbReference type="Proteomes" id="UP000661894"/>
    </source>
</evidence>
<dbReference type="RefSeq" id="WP_251838464.1">
    <property type="nucleotide sequence ID" value="NZ_JACSPO010000001.1"/>
</dbReference>